<accession>A0A9Q0WJ94</accession>
<comment type="caution">
    <text evidence="1">The sequence shown here is derived from an EMBL/GenBank/DDBJ whole genome shotgun (WGS) entry which is preliminary data.</text>
</comment>
<gene>
    <name evidence="1" type="ORF">OIU79_022594</name>
</gene>
<protein>
    <submittedName>
        <fullName evidence="1">Uncharacterized protein</fullName>
    </submittedName>
</protein>
<evidence type="ECO:0000313" key="1">
    <source>
        <dbReference type="EMBL" id="KAJ6766660.1"/>
    </source>
</evidence>
<name>A0A9Q0WJ94_SALPP</name>
<dbReference type="AlphaFoldDB" id="A0A9Q0WJ94"/>
<reference evidence="1" key="1">
    <citation type="submission" date="2022-11" db="EMBL/GenBank/DDBJ databases">
        <authorList>
            <person name="Hyden B.L."/>
            <person name="Feng K."/>
            <person name="Yates T."/>
            <person name="Jawdy S."/>
            <person name="Smart L.B."/>
            <person name="Muchero W."/>
        </authorList>
    </citation>
    <scope>NUCLEOTIDE SEQUENCE</scope>
    <source>
        <tissue evidence="1">Shoot tip</tissue>
    </source>
</reference>
<organism evidence="1 2">
    <name type="scientific">Salix purpurea</name>
    <name type="common">Purple osier willow</name>
    <dbReference type="NCBI Taxonomy" id="77065"/>
    <lineage>
        <taxon>Eukaryota</taxon>
        <taxon>Viridiplantae</taxon>
        <taxon>Streptophyta</taxon>
        <taxon>Embryophyta</taxon>
        <taxon>Tracheophyta</taxon>
        <taxon>Spermatophyta</taxon>
        <taxon>Magnoliopsida</taxon>
        <taxon>eudicotyledons</taxon>
        <taxon>Gunneridae</taxon>
        <taxon>Pentapetalae</taxon>
        <taxon>rosids</taxon>
        <taxon>fabids</taxon>
        <taxon>Malpighiales</taxon>
        <taxon>Salicaceae</taxon>
        <taxon>Saliceae</taxon>
        <taxon>Salix</taxon>
    </lineage>
</organism>
<dbReference type="Proteomes" id="UP001151532">
    <property type="component" value="Chromosome 4"/>
</dbReference>
<sequence>MEDLRTGWKRTFQPVFHLLYQKGGMHPRTHNLCGCCIVWSLASIDLLCWYPHCNMKCWRP</sequence>
<keyword evidence="2" id="KW-1185">Reference proteome</keyword>
<dbReference type="EMBL" id="JAPFFK010000004">
    <property type="protein sequence ID" value="KAJ6766660.1"/>
    <property type="molecule type" value="Genomic_DNA"/>
</dbReference>
<reference evidence="1" key="2">
    <citation type="journal article" date="2023" name="Int. J. Mol. Sci.">
        <title>De Novo Assembly and Annotation of 11 Diverse Shrub Willow (Salix) Genomes Reveals Novel Gene Organization in Sex-Linked Regions.</title>
        <authorList>
            <person name="Hyden B."/>
            <person name="Feng K."/>
            <person name="Yates T.B."/>
            <person name="Jawdy S."/>
            <person name="Cereghino C."/>
            <person name="Smart L.B."/>
            <person name="Muchero W."/>
        </authorList>
    </citation>
    <scope>NUCLEOTIDE SEQUENCE</scope>
    <source>
        <tissue evidence="1">Shoot tip</tissue>
    </source>
</reference>
<evidence type="ECO:0000313" key="2">
    <source>
        <dbReference type="Proteomes" id="UP001151532"/>
    </source>
</evidence>
<proteinExistence type="predicted"/>